<dbReference type="AlphaFoldDB" id="A0A0M3I577"/>
<reference evidence="2" key="1">
    <citation type="submission" date="2017-02" db="UniProtKB">
        <authorList>
            <consortium name="WormBaseParasite"/>
        </authorList>
    </citation>
    <scope>IDENTIFICATION</scope>
</reference>
<dbReference type="WBParaSite" id="ALUE_0001205201-mRNA-1">
    <property type="protein sequence ID" value="ALUE_0001205201-mRNA-1"/>
    <property type="gene ID" value="ALUE_0001205201"/>
</dbReference>
<organism evidence="1 2">
    <name type="scientific">Ascaris lumbricoides</name>
    <name type="common">Giant roundworm</name>
    <dbReference type="NCBI Taxonomy" id="6252"/>
    <lineage>
        <taxon>Eukaryota</taxon>
        <taxon>Metazoa</taxon>
        <taxon>Ecdysozoa</taxon>
        <taxon>Nematoda</taxon>
        <taxon>Chromadorea</taxon>
        <taxon>Rhabditida</taxon>
        <taxon>Spirurina</taxon>
        <taxon>Ascaridomorpha</taxon>
        <taxon>Ascaridoidea</taxon>
        <taxon>Ascarididae</taxon>
        <taxon>Ascaris</taxon>
    </lineage>
</organism>
<protein>
    <submittedName>
        <fullName evidence="2">Uncharacterized protein</fullName>
    </submittedName>
</protein>
<proteinExistence type="predicted"/>
<evidence type="ECO:0000313" key="2">
    <source>
        <dbReference type="WBParaSite" id="ALUE_0001205201-mRNA-1"/>
    </source>
</evidence>
<name>A0A0M3I577_ASCLU</name>
<sequence length="52" mass="5844">MRWLIQFIFQKWTLKLSTVGCKTGPHFETGINRLLILSLSQSSKSSCTSKAA</sequence>
<dbReference type="Proteomes" id="UP000036681">
    <property type="component" value="Unplaced"/>
</dbReference>
<accession>A0A0M3I577</accession>
<evidence type="ECO:0000313" key="1">
    <source>
        <dbReference type="Proteomes" id="UP000036681"/>
    </source>
</evidence>
<keyword evidence="1" id="KW-1185">Reference proteome</keyword>